<gene>
    <name evidence="2" type="ORF">DPMN_062981</name>
    <name evidence="3" type="ORF">DPMN_063481</name>
</gene>
<reference evidence="3" key="2">
    <citation type="submission" date="2020-11" db="EMBL/GenBank/DDBJ databases">
        <authorList>
            <person name="McCartney M.A."/>
            <person name="Auch B."/>
            <person name="Kono T."/>
            <person name="Mallez S."/>
            <person name="Becker A."/>
            <person name="Gohl D.M."/>
            <person name="Silverstein K.A.T."/>
            <person name="Koren S."/>
            <person name="Bechman K.B."/>
            <person name="Herman A."/>
            <person name="Abrahante J.E."/>
            <person name="Garbe J."/>
        </authorList>
    </citation>
    <scope>NUCLEOTIDE SEQUENCE</scope>
    <source>
        <strain evidence="3">Duluth1</strain>
        <tissue evidence="3">Whole animal</tissue>
    </source>
</reference>
<dbReference type="EMBL" id="JAIWYP010000013">
    <property type="protein sequence ID" value="KAH3720581.1"/>
    <property type="molecule type" value="Genomic_DNA"/>
</dbReference>
<keyword evidence="4" id="KW-1185">Reference proteome</keyword>
<evidence type="ECO:0000313" key="3">
    <source>
        <dbReference type="EMBL" id="KAH3720581.1"/>
    </source>
</evidence>
<proteinExistence type="predicted"/>
<organism evidence="3 4">
    <name type="scientific">Dreissena polymorpha</name>
    <name type="common">Zebra mussel</name>
    <name type="synonym">Mytilus polymorpha</name>
    <dbReference type="NCBI Taxonomy" id="45954"/>
    <lineage>
        <taxon>Eukaryota</taxon>
        <taxon>Metazoa</taxon>
        <taxon>Spiralia</taxon>
        <taxon>Lophotrochozoa</taxon>
        <taxon>Mollusca</taxon>
        <taxon>Bivalvia</taxon>
        <taxon>Autobranchia</taxon>
        <taxon>Heteroconchia</taxon>
        <taxon>Euheterodonta</taxon>
        <taxon>Imparidentia</taxon>
        <taxon>Neoheterodontei</taxon>
        <taxon>Myida</taxon>
        <taxon>Dreissenoidea</taxon>
        <taxon>Dreissenidae</taxon>
        <taxon>Dreissena</taxon>
    </lineage>
</organism>
<feature type="region of interest" description="Disordered" evidence="1">
    <location>
        <begin position="1"/>
        <end position="20"/>
    </location>
</feature>
<dbReference type="AlphaFoldDB" id="A0A9D4CAL0"/>
<dbReference type="EMBL" id="JAIWYP010000013">
    <property type="protein sequence ID" value="KAH3720088.1"/>
    <property type="molecule type" value="Genomic_DNA"/>
</dbReference>
<dbReference type="Proteomes" id="UP000828390">
    <property type="component" value="Unassembled WGS sequence"/>
</dbReference>
<accession>A0A9D4CAL0</accession>
<evidence type="ECO:0000313" key="4">
    <source>
        <dbReference type="Proteomes" id="UP000828390"/>
    </source>
</evidence>
<name>A0A9D4CAL0_DREPO</name>
<sequence>MSIQTQTSTTLWHSSQGETTLVSTSSIKKLKVKLSPMATEASSIKEVSENTARD</sequence>
<protein>
    <submittedName>
        <fullName evidence="3">Uncharacterized protein</fullName>
    </submittedName>
</protein>
<comment type="caution">
    <text evidence="3">The sequence shown here is derived from an EMBL/GenBank/DDBJ whole genome shotgun (WGS) entry which is preliminary data.</text>
</comment>
<reference evidence="3" key="1">
    <citation type="journal article" date="2019" name="bioRxiv">
        <title>The Genome of the Zebra Mussel, Dreissena polymorpha: A Resource for Invasive Species Research.</title>
        <authorList>
            <person name="McCartney M.A."/>
            <person name="Auch B."/>
            <person name="Kono T."/>
            <person name="Mallez S."/>
            <person name="Zhang Y."/>
            <person name="Obille A."/>
            <person name="Becker A."/>
            <person name="Abrahante J.E."/>
            <person name="Garbe J."/>
            <person name="Badalamenti J.P."/>
            <person name="Herman A."/>
            <person name="Mangelson H."/>
            <person name="Liachko I."/>
            <person name="Sullivan S."/>
            <person name="Sone E.D."/>
            <person name="Koren S."/>
            <person name="Silverstein K.A.T."/>
            <person name="Beckman K.B."/>
            <person name="Gohl D.M."/>
        </authorList>
    </citation>
    <scope>NUCLEOTIDE SEQUENCE</scope>
    <source>
        <strain evidence="3">Duluth1</strain>
        <tissue evidence="3">Whole animal</tissue>
    </source>
</reference>
<evidence type="ECO:0000256" key="1">
    <source>
        <dbReference type="SAM" id="MobiDB-lite"/>
    </source>
</evidence>
<evidence type="ECO:0000313" key="2">
    <source>
        <dbReference type="EMBL" id="KAH3720088.1"/>
    </source>
</evidence>